<evidence type="ECO:0000256" key="7">
    <source>
        <dbReference type="ARBA" id="ARBA00023145"/>
    </source>
</evidence>
<dbReference type="InterPro" id="IPR000668">
    <property type="entry name" value="Peptidase_C1A_C"/>
</dbReference>
<dbReference type="KEGG" id="bman:114246464"/>
<dbReference type="SMART" id="SM00848">
    <property type="entry name" value="Inhibitor_I29"/>
    <property type="match status" value="1"/>
</dbReference>
<keyword evidence="6" id="KW-0788">Thiol protease</keyword>
<feature type="signal peptide" evidence="9">
    <location>
        <begin position="1"/>
        <end position="21"/>
    </location>
</feature>
<comment type="similarity">
    <text evidence="1">Belongs to the cystatin family.</text>
</comment>
<evidence type="ECO:0000256" key="9">
    <source>
        <dbReference type="SAM" id="SignalP"/>
    </source>
</evidence>
<dbReference type="GO" id="GO:0006508">
    <property type="term" value="P:proteolysis"/>
    <property type="evidence" value="ECO:0007669"/>
    <property type="project" value="UniProtKB-KW"/>
</dbReference>
<dbReference type="GO" id="GO:0031982">
    <property type="term" value="C:vesicle"/>
    <property type="evidence" value="ECO:0007669"/>
    <property type="project" value="TreeGrafter"/>
</dbReference>
<dbReference type="InterPro" id="IPR039417">
    <property type="entry name" value="Peptidase_C1A_papain-like"/>
</dbReference>
<evidence type="ECO:0000259" key="10">
    <source>
        <dbReference type="SMART" id="SM00043"/>
    </source>
</evidence>
<keyword evidence="13" id="KW-1185">Reference proteome</keyword>
<keyword evidence="7" id="KW-0865">Zymogen</keyword>
<dbReference type="CDD" id="cd00042">
    <property type="entry name" value="CY"/>
    <property type="match status" value="12"/>
</dbReference>
<feature type="domain" description="Cystatin" evidence="10">
    <location>
        <begin position="1181"/>
        <end position="1272"/>
    </location>
</feature>
<dbReference type="Pfam" id="PF00112">
    <property type="entry name" value="Peptidase_C1"/>
    <property type="match status" value="1"/>
</dbReference>
<keyword evidence="5" id="KW-0378">Hydrolase</keyword>
<sequence length="2153" mass="245822">MSLKSAYLLIFQIIVIYNCSCDVSLERRQKLLHGFINYYNDLPNQVYKTEVGVLQNFEEIDETSSKIVVNLQVADIHNHESIKYLRCSSTVQDSQEQGVVVLNEIHCQELPDQQGVSVQQETTEITEQNPIHFDNENEFNTVSPTEQLIAAPRKDGFSPCIGCSTRVDVDAAGVQELASLAVHHLDRHDDTAKYSLISVVDVERQVQVVNGVRYILTLLVNNNTCTENQSEDCQVVTPCRISILEKPWLRLPSGVKYRSILSNNCTDQWLFGDNGDILDENFGQNNEIINTDKKDEAGDDIIKPVHANDVQTQQNQEKSLTVDQIKGLEEQIIPHDEYTVVSSTEQVLITTRADGLTEEVVFKDKSTQGQQNVIRQFDQKEQTGLTNDKKKAIDDLINFFEFAGFNLNRDEEVYSRSRRSFDDELDVFSVAQKYRKLKESLQNGMELYNSAQAMIDYLNEIDLEIKNRVLQEIIQAEEEDVNFQRFLYIQARVIIPCDKNNCELRDNKFKVCNGILDSTDSKNPHVLTAFCYKEPDSSIFNTIRTVPPNDPILQMMVRVSLKKIEKESNEKNAMKVSKIIDANVQKTSGILTKFLVVLDRLNCSQNTPISLRQNCTTVEDLGSKVCDVVVFEKLWLKDKDVSFTCLERPVESSFTRSNIRKTFEIDDYKVSEMLQESLMYLDVKSNRNNKQKIVDVNSVSTQINAGLLTEIIFTVAYTSCRNDVKVDINTCNVLEDEPLRNCKAQIWDRTWIEDGTQIKVSCDDTPSVNESTDLRTNNSLDFVGGLQLQDAHDQKYKLLAEESLRQFLQKNGTTKPHTVVRLNKVTTQVVSGTLIRLDFVAAPTGEESRYQCHSEIWERPWLKKTDIEVNCKQSNERSKRNVLGGIKESDLTDPHYKELAQQSLNQFLKQSGNTKPHTVVRLNKVTTQIVSGTLTQLDFVAAPTGEESHYQCHSKIWEQPWLKKTSIEVDCKQSNERSKRNVVGGIKESDLTDPHYKELAQQSLNQFLKESGNTKPHIVVRLNKVTTQVVSGTLTRLDFVAAPTGEETHYQCHSEVWEQPWLKKTNIEVDCKQSNERSKRNVVGGIKESDLTNPHYKELAQQSLNQFLKESGNTKPHIVVRLNKVTTQVVSGTLTRLDFVAAPTGEETHYQCHSEVWEQPWLKKTNIEVDCKQSNERSKRNVVGGIKESDLTNPHYKELAQQSLNQFLKESGNTKPHIVVRLNKVTTQVVSGTLTQLDFVAAPTGEESHYQCHSKIWEQPWLKKTSIEVDCKQSNERSKRNVPGGMTESDVTKPHYKKLAQQSLNQFLKESGNTKPHIVVRLNKVTTQVVSGTVTQLDFVAAPTGEESHYQCHSKIWEQPWLKKTSIEVDCKQSNERSKRNVPGGITDSDLNYTKFHINKFTSKKRLNLRKSLIGGKHEEDPSDKEFKVLAQESLHEYARLEKNDFIHKVIDVNRVSTQTVSGNIYNIHFSAVPTSCSTAVQDPSFCEQKDGSSILQCHARIWSRPWLGKKTTTITCNQRTEAKKKVKRQTLDDGDYIDEELRNYYAERANQYLNQVSDTNNLYKLITVHAIKYGKQMGRNIVQMYIEVAPTFCLRHADENELGGCEEIEALDHKLCYGRLWPSPDDELVVQSVSVICDDDNEFETVSGISIRRLIKSSIKELEKNPDQKYKLIHLGTPYLVPSLDSDVPIKVSFLIGSTNCTKEVDIENSPLQCFLDGSKSSKPCTSFVWFVPNTKDIYQINVQCVEPATRQKRSVSLNSANVSANDLEIRELVKQSLDKLEMASVHRYKQRVIQINSFSTKITTGKVTTIDFDIGYTSCLKYEWVDDVTTCQFLEHLPRRHCVSKVFERLWVANGKNIDVSCEDDETPLEAHVEFESAEMALQLANEALKHIEARYPNPRKQKILRIFTLEKQVVAGIHYRMKVEVGLTNCTALTNRSDCKHISDESLNKFCRVNVWMRPWTNHSPNFRVTCDYQESATIDLYHHIQAEHLFYDFLATHKPNYIDDAAEMRRRFEIFKGNVRKIHELNTHERGTAVYGITQFADLSYEEFGKKYLGLKPSLRDTNQIPMRQAEIPKIEIPDKFDWRDYDAVTDVKDQGMCGSCWAFSVTGNVEGQYKLKTGQLLSLSEQELVDCDKLDEGCNGGLPDNAYR</sequence>
<dbReference type="InterPro" id="IPR000169">
    <property type="entry name" value="Pept_cys_AS"/>
</dbReference>
<evidence type="ECO:0000256" key="5">
    <source>
        <dbReference type="ARBA" id="ARBA00022801"/>
    </source>
</evidence>
<organism evidence="13 14">
    <name type="scientific">Bombyx mandarina</name>
    <name type="common">Wild silk moth</name>
    <name type="synonym">Wild silkworm</name>
    <dbReference type="NCBI Taxonomy" id="7092"/>
    <lineage>
        <taxon>Eukaryota</taxon>
        <taxon>Metazoa</taxon>
        <taxon>Ecdysozoa</taxon>
        <taxon>Arthropoda</taxon>
        <taxon>Hexapoda</taxon>
        <taxon>Insecta</taxon>
        <taxon>Pterygota</taxon>
        <taxon>Neoptera</taxon>
        <taxon>Endopterygota</taxon>
        <taxon>Lepidoptera</taxon>
        <taxon>Glossata</taxon>
        <taxon>Ditrysia</taxon>
        <taxon>Bombycoidea</taxon>
        <taxon>Bombycidae</taxon>
        <taxon>Bombycinae</taxon>
        <taxon>Bombyx</taxon>
    </lineage>
</organism>
<feature type="domain" description="Cystatin" evidence="10">
    <location>
        <begin position="1868"/>
        <end position="1975"/>
    </location>
</feature>
<feature type="domain" description="Cystatin" evidence="10">
    <location>
        <begin position="1756"/>
        <end position="1865"/>
    </location>
</feature>
<feature type="chain" id="PRO_5026685647" evidence="9">
    <location>
        <begin position="22"/>
        <end position="2153"/>
    </location>
</feature>
<reference evidence="14" key="1">
    <citation type="submission" date="2025-08" db="UniProtKB">
        <authorList>
            <consortium name="RefSeq"/>
        </authorList>
    </citation>
    <scope>IDENTIFICATION</scope>
    <source>
        <tissue evidence="14">Silk gland</tissue>
    </source>
</reference>
<feature type="domain" description="Cystatin" evidence="10">
    <location>
        <begin position="538"/>
        <end position="646"/>
    </location>
</feature>
<keyword evidence="9" id="KW-0732">Signal</keyword>
<proteinExistence type="inferred from homology"/>
<dbReference type="GO" id="GO:0005737">
    <property type="term" value="C:cytoplasm"/>
    <property type="evidence" value="ECO:0007669"/>
    <property type="project" value="TreeGrafter"/>
</dbReference>
<feature type="domain" description="Peptidase C1A papain C-terminal" evidence="11">
    <location>
        <begin position="2081"/>
        <end position="2153"/>
    </location>
</feature>
<dbReference type="Gene3D" id="3.10.450.10">
    <property type="match status" value="12"/>
</dbReference>
<dbReference type="InterPro" id="IPR038765">
    <property type="entry name" value="Papain-like_cys_pep_sf"/>
</dbReference>
<protein>
    <submittedName>
        <fullName evidence="14">Uncharacterized protein LOC114246464 isoform X1</fullName>
    </submittedName>
</protein>
<evidence type="ECO:0000313" key="14">
    <source>
        <dbReference type="RefSeq" id="XP_028034785.1"/>
    </source>
</evidence>
<dbReference type="Gene3D" id="3.90.70.10">
    <property type="entry name" value="Cysteine proteinases"/>
    <property type="match status" value="1"/>
</dbReference>
<dbReference type="SMART" id="SM00645">
    <property type="entry name" value="Pept_C1"/>
    <property type="match status" value="1"/>
</dbReference>
<feature type="domain" description="Cystatin" evidence="10">
    <location>
        <begin position="1081"/>
        <end position="1172"/>
    </location>
</feature>
<evidence type="ECO:0000313" key="13">
    <source>
        <dbReference type="Proteomes" id="UP000504629"/>
    </source>
</evidence>
<evidence type="ECO:0000256" key="1">
    <source>
        <dbReference type="ARBA" id="ARBA00009403"/>
    </source>
</evidence>
<dbReference type="Pfam" id="PF08246">
    <property type="entry name" value="Inhibitor_I29"/>
    <property type="match status" value="1"/>
</dbReference>
<evidence type="ECO:0000256" key="3">
    <source>
        <dbReference type="ARBA" id="ARBA00022690"/>
    </source>
</evidence>
<feature type="domain" description="Cystatin" evidence="10">
    <location>
        <begin position="1281"/>
        <end position="1372"/>
    </location>
</feature>
<dbReference type="InterPro" id="IPR013201">
    <property type="entry name" value="Prot_inhib_I29"/>
</dbReference>
<dbReference type="RefSeq" id="XP_028034785.1">
    <property type="nucleotide sequence ID" value="XM_028178984.1"/>
</dbReference>
<feature type="domain" description="Cystatin" evidence="10">
    <location>
        <begin position="651"/>
        <end position="763"/>
    </location>
</feature>
<dbReference type="InterPro" id="IPR000010">
    <property type="entry name" value="Cystatin_dom"/>
</dbReference>
<dbReference type="GO" id="GO:0008234">
    <property type="term" value="F:cysteine-type peptidase activity"/>
    <property type="evidence" value="ECO:0007669"/>
    <property type="project" value="UniProtKB-KW"/>
</dbReference>
<feature type="domain" description="Cystatin" evidence="10">
    <location>
        <begin position="159"/>
        <end position="266"/>
    </location>
</feature>
<dbReference type="Proteomes" id="UP000504629">
    <property type="component" value="Unplaced"/>
</dbReference>
<dbReference type="PANTHER" id="PTHR46186:SF2">
    <property type="entry name" value="CYSTATIN"/>
    <property type="match status" value="1"/>
</dbReference>
<evidence type="ECO:0000259" key="11">
    <source>
        <dbReference type="SMART" id="SM00645"/>
    </source>
</evidence>
<feature type="domain" description="Cystatin" evidence="10">
    <location>
        <begin position="1412"/>
        <end position="1518"/>
    </location>
</feature>
<name>A0A6J2JYW3_BOMMA</name>
<evidence type="ECO:0000256" key="2">
    <source>
        <dbReference type="ARBA" id="ARBA00022670"/>
    </source>
</evidence>
<keyword evidence="3" id="KW-0646">Protease inhibitor</keyword>
<evidence type="ECO:0000259" key="12">
    <source>
        <dbReference type="SMART" id="SM00848"/>
    </source>
</evidence>
<feature type="domain" description="Cystatin" evidence="10">
    <location>
        <begin position="981"/>
        <end position="1072"/>
    </location>
</feature>
<dbReference type="GO" id="GO:0004869">
    <property type="term" value="F:cysteine-type endopeptidase inhibitor activity"/>
    <property type="evidence" value="ECO:0007669"/>
    <property type="project" value="UniProtKB-KW"/>
</dbReference>
<feature type="domain" description="Cystatin" evidence="10">
    <location>
        <begin position="881"/>
        <end position="972"/>
    </location>
</feature>
<dbReference type="SUPFAM" id="SSF54403">
    <property type="entry name" value="Cystatin/monellin"/>
    <property type="match status" value="12"/>
</dbReference>
<dbReference type="PROSITE" id="PS00139">
    <property type="entry name" value="THIOL_PROTEASE_CYS"/>
    <property type="match status" value="1"/>
</dbReference>
<dbReference type="CDD" id="cd02248">
    <property type="entry name" value="Peptidase_C1A"/>
    <property type="match status" value="1"/>
</dbReference>
<dbReference type="PANTHER" id="PTHR46186">
    <property type="entry name" value="CYSTATIN"/>
    <property type="match status" value="1"/>
</dbReference>
<feature type="region of interest" description="Disordered" evidence="8">
    <location>
        <begin position="1273"/>
        <end position="1293"/>
    </location>
</feature>
<dbReference type="SUPFAM" id="SSF54001">
    <property type="entry name" value="Cysteine proteinases"/>
    <property type="match status" value="1"/>
</dbReference>
<dbReference type="InterPro" id="IPR046350">
    <property type="entry name" value="Cystatin_sf"/>
</dbReference>
<dbReference type="GeneID" id="114246464"/>
<evidence type="ECO:0000256" key="8">
    <source>
        <dbReference type="SAM" id="MobiDB-lite"/>
    </source>
</evidence>
<dbReference type="OrthoDB" id="387093at2759"/>
<keyword evidence="2" id="KW-0645">Protease</keyword>
<keyword evidence="4" id="KW-0789">Thiol protease inhibitor</keyword>
<evidence type="ECO:0000256" key="4">
    <source>
        <dbReference type="ARBA" id="ARBA00022704"/>
    </source>
</evidence>
<accession>A0A6J2JYW3</accession>
<feature type="domain" description="Cathepsin propeptide inhibitor" evidence="12">
    <location>
        <begin position="1994"/>
        <end position="2052"/>
    </location>
</feature>
<dbReference type="Pfam" id="PF00031">
    <property type="entry name" value="Cystatin"/>
    <property type="match status" value="9"/>
</dbReference>
<feature type="domain" description="Cystatin" evidence="10">
    <location>
        <begin position="781"/>
        <end position="872"/>
    </location>
</feature>
<dbReference type="GO" id="GO:0005615">
    <property type="term" value="C:extracellular space"/>
    <property type="evidence" value="ECO:0007669"/>
    <property type="project" value="TreeGrafter"/>
</dbReference>
<gene>
    <name evidence="14" type="primary">LOC114246464</name>
</gene>
<evidence type="ECO:0000256" key="6">
    <source>
        <dbReference type="ARBA" id="ARBA00022807"/>
    </source>
</evidence>
<dbReference type="SMART" id="SM00043">
    <property type="entry name" value="CY"/>
    <property type="match status" value="12"/>
</dbReference>